<dbReference type="PANTHER" id="PTHR33375">
    <property type="entry name" value="CHROMOSOME-PARTITIONING PROTEIN PARB-RELATED"/>
    <property type="match status" value="1"/>
</dbReference>
<dbReference type="SMART" id="SM00470">
    <property type="entry name" value="ParB"/>
    <property type="match status" value="1"/>
</dbReference>
<evidence type="ECO:0000256" key="2">
    <source>
        <dbReference type="ARBA" id="ARBA00022829"/>
    </source>
</evidence>
<evidence type="ECO:0000313" key="5">
    <source>
        <dbReference type="Proteomes" id="UP000294299"/>
    </source>
</evidence>
<dbReference type="InterPro" id="IPR041468">
    <property type="entry name" value="HTH_ParB/Spo0J"/>
</dbReference>
<dbReference type="Gene3D" id="3.90.1530.30">
    <property type="match status" value="1"/>
</dbReference>
<dbReference type="Pfam" id="PF02195">
    <property type="entry name" value="ParB_N"/>
    <property type="match status" value="1"/>
</dbReference>
<dbReference type="OrthoDB" id="11840at2157"/>
<comment type="similarity">
    <text evidence="1">Belongs to the ParB family.</text>
</comment>
<evidence type="ECO:0000256" key="1">
    <source>
        <dbReference type="ARBA" id="ARBA00006295"/>
    </source>
</evidence>
<dbReference type="PANTHER" id="PTHR33375:SF1">
    <property type="entry name" value="CHROMOSOME-PARTITIONING PROTEIN PARB-RELATED"/>
    <property type="match status" value="1"/>
</dbReference>
<evidence type="ECO:0000259" key="3">
    <source>
        <dbReference type="SMART" id="SM00470"/>
    </source>
</evidence>
<dbReference type="FunFam" id="1.10.10.2830:FF:000001">
    <property type="entry name" value="Chromosome partitioning protein ParB"/>
    <property type="match status" value="1"/>
</dbReference>
<dbReference type="SUPFAM" id="SSF110849">
    <property type="entry name" value="ParB/Sulfiredoxin"/>
    <property type="match status" value="1"/>
</dbReference>
<dbReference type="InterPro" id="IPR003115">
    <property type="entry name" value="ParB_N"/>
</dbReference>
<dbReference type="KEGG" id="nfn:NFRAN_0570"/>
<keyword evidence="5" id="KW-1185">Reference proteome</keyword>
<dbReference type="InterPro" id="IPR050336">
    <property type="entry name" value="Chromosome_partition/occlusion"/>
</dbReference>
<dbReference type="InterPro" id="IPR036086">
    <property type="entry name" value="ParB/Sulfiredoxin_sf"/>
</dbReference>
<dbReference type="AlphaFoldDB" id="A0A484I7W0"/>
<keyword evidence="2" id="KW-0159">Chromosome partition</keyword>
<dbReference type="Gene3D" id="1.10.10.2830">
    <property type="match status" value="1"/>
</dbReference>
<dbReference type="SUPFAM" id="SSF109709">
    <property type="entry name" value="KorB DNA-binding domain-like"/>
    <property type="match status" value="1"/>
</dbReference>
<proteinExistence type="inferred from homology"/>
<dbReference type="GO" id="GO:0005694">
    <property type="term" value="C:chromosome"/>
    <property type="evidence" value="ECO:0007669"/>
    <property type="project" value="TreeGrafter"/>
</dbReference>
<dbReference type="NCBIfam" id="TIGR00180">
    <property type="entry name" value="parB_part"/>
    <property type="match status" value="1"/>
</dbReference>
<name>A0A484I7W0_9ARCH</name>
<protein>
    <submittedName>
        <fullName evidence="4">Chromosome-partitioning protein Spo0J</fullName>
    </submittedName>
</protein>
<dbReference type="Pfam" id="PF17762">
    <property type="entry name" value="HTH_ParB"/>
    <property type="match status" value="1"/>
</dbReference>
<organism evidence="4 5">
    <name type="scientific">Candidatus Nitrosocosmicus franklandianus</name>
    <dbReference type="NCBI Taxonomy" id="1798806"/>
    <lineage>
        <taxon>Archaea</taxon>
        <taxon>Nitrososphaerota</taxon>
        <taxon>Nitrososphaeria</taxon>
        <taxon>Nitrososphaerales</taxon>
        <taxon>Nitrososphaeraceae</taxon>
        <taxon>Candidatus Nitrosocosmicus</taxon>
    </lineage>
</organism>
<dbReference type="GO" id="GO:0007059">
    <property type="term" value="P:chromosome segregation"/>
    <property type="evidence" value="ECO:0007669"/>
    <property type="project" value="UniProtKB-KW"/>
</dbReference>
<feature type="domain" description="ParB-like N-terminal" evidence="3">
    <location>
        <begin position="16"/>
        <end position="119"/>
    </location>
</feature>
<dbReference type="GeneID" id="39420086"/>
<sequence>MQKPFATSSLMNGIIEEVPIHQISSPSYRFHTRQSDFCDDDNIDELALSIKQNGLLNPIIVRTTTVTSTPALSEKTEFKIVTGNRRYLACKKLGLRKIVCQIVELDEKEAFEVSLVENIQRRDLDPLEEGKAFKAYVYDFGWGGLSDLSSKISKSISYISKRISLLDLPSEILDEVKKSNLSTSVAEELIYIKDKEKQLHIAQQVLGNKISVAKMRMLIKEGVDYEQHIANNNNNNTNSNKDNTDFITDANATISSSTPTNAVYIYEGDGMDYFDHSFRKDTLEEIDFKAQRAFDKTISTLKIALAKIGRIIEDVEDNWIVYETLMQHKNMINNQIDVLIKEKKKL</sequence>
<dbReference type="RefSeq" id="WP_134482908.1">
    <property type="nucleotide sequence ID" value="NZ_LR216287.1"/>
</dbReference>
<gene>
    <name evidence="4" type="primary">spo0C</name>
    <name evidence="4" type="ORF">NFRAN_0570</name>
</gene>
<dbReference type="InterPro" id="IPR004437">
    <property type="entry name" value="ParB/RepB/Spo0J"/>
</dbReference>
<dbReference type="Proteomes" id="UP000294299">
    <property type="component" value="Chromosome NFRAN"/>
</dbReference>
<evidence type="ECO:0000313" key="4">
    <source>
        <dbReference type="EMBL" id="VFJ12892.1"/>
    </source>
</evidence>
<dbReference type="EMBL" id="LR216287">
    <property type="protein sequence ID" value="VFJ12892.1"/>
    <property type="molecule type" value="Genomic_DNA"/>
</dbReference>
<accession>A0A484I7W0</accession>
<dbReference type="GO" id="GO:0003677">
    <property type="term" value="F:DNA binding"/>
    <property type="evidence" value="ECO:0007669"/>
    <property type="project" value="InterPro"/>
</dbReference>
<reference evidence="4 5" key="1">
    <citation type="submission" date="2019-02" db="EMBL/GenBank/DDBJ databases">
        <authorList>
            <person name="Lehtovirta-Morley E L."/>
        </authorList>
    </citation>
    <scope>NUCLEOTIDE SEQUENCE [LARGE SCALE GENOMIC DNA]</scope>
    <source>
        <strain evidence="4">NFRAN1</strain>
    </source>
</reference>